<protein>
    <submittedName>
        <fullName evidence="2">Uncharacterized protein</fullName>
    </submittedName>
</protein>
<dbReference type="Proteomes" id="UP000093819">
    <property type="component" value="Unassembled WGS sequence"/>
</dbReference>
<gene>
    <name evidence="2" type="ORF">A5635_00450</name>
</gene>
<evidence type="ECO:0000313" key="3">
    <source>
        <dbReference type="Proteomes" id="UP000093819"/>
    </source>
</evidence>
<dbReference type="EMBL" id="LZLR01000227">
    <property type="protein sequence ID" value="OBK15110.1"/>
    <property type="molecule type" value="Genomic_DNA"/>
</dbReference>
<name>A0A1A3N176_MYCAS</name>
<evidence type="ECO:0000256" key="1">
    <source>
        <dbReference type="SAM" id="MobiDB-lite"/>
    </source>
</evidence>
<dbReference type="RefSeq" id="WP_065038056.1">
    <property type="nucleotide sequence ID" value="NZ_LZLR01000227.1"/>
</dbReference>
<feature type="compositionally biased region" description="Basic residues" evidence="1">
    <location>
        <begin position="144"/>
        <end position="154"/>
    </location>
</feature>
<dbReference type="AlphaFoldDB" id="A0A1A3N176"/>
<reference evidence="2 3" key="1">
    <citation type="submission" date="2016-06" db="EMBL/GenBank/DDBJ databases">
        <authorList>
            <person name="Kjaerup R.B."/>
            <person name="Dalgaard T.S."/>
            <person name="Juul-Madsen H.R."/>
        </authorList>
    </citation>
    <scope>NUCLEOTIDE SEQUENCE [LARGE SCALE GENOMIC DNA]</scope>
    <source>
        <strain evidence="2 3">1245335.1</strain>
    </source>
</reference>
<proteinExistence type="predicted"/>
<sequence length="154" mass="15458">MRDEVDMVRTRLDHNIADLRIAIADASDSVAARRLGLSDAITVLGEHLVVQVTDFASAMRELALVPRSGGDAVAIASARSAGAAAGAAAGLAVAGVAVGVASAATILAAIAGAIAAIGEASASLWHIHQALAASSHETAATTRHPPRSIRRSAR</sequence>
<comment type="caution">
    <text evidence="2">The sequence shown here is derived from an EMBL/GenBank/DDBJ whole genome shotgun (WGS) entry which is preliminary data.</text>
</comment>
<organism evidence="2 3">
    <name type="scientific">Mycobacterium asiaticum</name>
    <dbReference type="NCBI Taxonomy" id="1790"/>
    <lineage>
        <taxon>Bacteria</taxon>
        <taxon>Bacillati</taxon>
        <taxon>Actinomycetota</taxon>
        <taxon>Actinomycetes</taxon>
        <taxon>Mycobacteriales</taxon>
        <taxon>Mycobacteriaceae</taxon>
        <taxon>Mycobacterium</taxon>
    </lineage>
</organism>
<dbReference type="OrthoDB" id="4753450at2"/>
<feature type="region of interest" description="Disordered" evidence="1">
    <location>
        <begin position="135"/>
        <end position="154"/>
    </location>
</feature>
<evidence type="ECO:0000313" key="2">
    <source>
        <dbReference type="EMBL" id="OBK15110.1"/>
    </source>
</evidence>
<accession>A0A1A3N176</accession>